<dbReference type="InterPro" id="IPR000182">
    <property type="entry name" value="GNAT_dom"/>
</dbReference>
<reference evidence="2 3" key="1">
    <citation type="submission" date="2013-08" db="EMBL/GenBank/DDBJ databases">
        <authorList>
            <person name="Weinstock G."/>
            <person name="Sodergren E."/>
            <person name="Wylie T."/>
            <person name="Fulton L."/>
            <person name="Fulton R."/>
            <person name="Fronick C."/>
            <person name="O'Laughlin M."/>
            <person name="Godfrey J."/>
            <person name="Miner T."/>
            <person name="Herter B."/>
            <person name="Appelbaum E."/>
            <person name="Cordes M."/>
            <person name="Lek S."/>
            <person name="Wollam A."/>
            <person name="Pepin K.H."/>
            <person name="Palsikar V.B."/>
            <person name="Mitreva M."/>
            <person name="Wilson R.K."/>
        </authorList>
    </citation>
    <scope>NUCLEOTIDE SEQUENCE [LARGE SCALE GENOMIC DNA]</scope>
    <source>
        <strain evidence="2 3">ATCC 12856</strain>
    </source>
</reference>
<dbReference type="GO" id="GO:0016747">
    <property type="term" value="F:acyltransferase activity, transferring groups other than amino-acyl groups"/>
    <property type="evidence" value="ECO:0007669"/>
    <property type="project" value="InterPro"/>
</dbReference>
<sequence>MMTCILCLKLNRGYITPWNREQHATSLLNTDCIHMILENRNKQPIGFVILFGIENRHGNIELMRIVITDKGKGYGKEAIGLIQEFVFSQLKAHHLWLDVKDHNLRAIHVYESTGFQVEGKLRECIRTDDRYESLIIMGILEREYVSKFKEGGTST</sequence>
<gene>
    <name evidence="2" type="ORF">HMPREF0083_02354</name>
</gene>
<dbReference type="InterPro" id="IPR016181">
    <property type="entry name" value="Acyl_CoA_acyltransferase"/>
</dbReference>
<keyword evidence="3" id="KW-1185">Reference proteome</keyword>
<dbReference type="Pfam" id="PF00583">
    <property type="entry name" value="Acetyltransf_1"/>
    <property type="match status" value="1"/>
</dbReference>
<name>U1X4P4_ANEAE</name>
<evidence type="ECO:0000313" key="3">
    <source>
        <dbReference type="Proteomes" id="UP000016511"/>
    </source>
</evidence>
<dbReference type="eggNOG" id="COG1670">
    <property type="taxonomic scope" value="Bacteria"/>
</dbReference>
<dbReference type="PATRIC" id="fig|649747.3.peg.2140"/>
<keyword evidence="2" id="KW-0808">Transferase</keyword>
<dbReference type="EMBL" id="AWSJ01000147">
    <property type="protein sequence ID" value="ERI09513.1"/>
    <property type="molecule type" value="Genomic_DNA"/>
</dbReference>
<dbReference type="PROSITE" id="PS51186">
    <property type="entry name" value="GNAT"/>
    <property type="match status" value="1"/>
</dbReference>
<feature type="domain" description="N-acetyltransferase" evidence="1">
    <location>
        <begin position="1"/>
        <end position="136"/>
    </location>
</feature>
<dbReference type="Gene3D" id="3.40.630.30">
    <property type="match status" value="1"/>
</dbReference>
<dbReference type="AlphaFoldDB" id="U1X4P4"/>
<organism evidence="2 3">
    <name type="scientific">Aneurinibacillus aneurinilyticus ATCC 12856</name>
    <dbReference type="NCBI Taxonomy" id="649747"/>
    <lineage>
        <taxon>Bacteria</taxon>
        <taxon>Bacillati</taxon>
        <taxon>Bacillota</taxon>
        <taxon>Bacilli</taxon>
        <taxon>Bacillales</taxon>
        <taxon>Paenibacillaceae</taxon>
        <taxon>Aneurinibacillus group</taxon>
        <taxon>Aneurinibacillus</taxon>
    </lineage>
</organism>
<dbReference type="PANTHER" id="PTHR43415:SF3">
    <property type="entry name" value="GNAT-FAMILY ACETYLTRANSFERASE"/>
    <property type="match status" value="1"/>
</dbReference>
<comment type="caution">
    <text evidence="2">The sequence shown here is derived from an EMBL/GenBank/DDBJ whole genome shotgun (WGS) entry which is preliminary data.</text>
</comment>
<protein>
    <submittedName>
        <fullName evidence="2">Acetyltransferase, GNAT family</fullName>
    </submittedName>
</protein>
<dbReference type="Proteomes" id="UP000016511">
    <property type="component" value="Unassembled WGS sequence"/>
</dbReference>
<dbReference type="SUPFAM" id="SSF55729">
    <property type="entry name" value="Acyl-CoA N-acyltransferases (Nat)"/>
    <property type="match status" value="1"/>
</dbReference>
<accession>U1X4P4</accession>
<dbReference type="STRING" id="649747.HMPREF0083_02354"/>
<dbReference type="HOGENOM" id="CLU_013985_3_2_9"/>
<proteinExistence type="predicted"/>
<dbReference type="PANTHER" id="PTHR43415">
    <property type="entry name" value="SPERMIDINE N(1)-ACETYLTRANSFERASE"/>
    <property type="match status" value="1"/>
</dbReference>
<evidence type="ECO:0000259" key="1">
    <source>
        <dbReference type="PROSITE" id="PS51186"/>
    </source>
</evidence>
<evidence type="ECO:0000313" key="2">
    <source>
        <dbReference type="EMBL" id="ERI09513.1"/>
    </source>
</evidence>